<dbReference type="InterPro" id="IPR050595">
    <property type="entry name" value="Bact_response_regulator"/>
</dbReference>
<evidence type="ECO:0000259" key="3">
    <source>
        <dbReference type="PROSITE" id="PS50110"/>
    </source>
</evidence>
<evidence type="ECO:0000256" key="2">
    <source>
        <dbReference type="PROSITE-ProRule" id="PRU00169"/>
    </source>
</evidence>
<reference evidence="4 5" key="1">
    <citation type="submission" date="2019-12" db="EMBL/GenBank/DDBJ databases">
        <title>Comparative genomics gives insights into the taxonomy of the Azoarcus-Aromatoleum group and reveals separate origins of nif in the plant-associated Azoarcus and non-plant-associated Aromatoleum sub-groups.</title>
        <authorList>
            <person name="Lafos M."/>
            <person name="Maluk M."/>
            <person name="Batista M."/>
            <person name="Junghare M."/>
            <person name="Carmona M."/>
            <person name="Faoro H."/>
            <person name="Cruz L.M."/>
            <person name="Battistoni F."/>
            <person name="De Souza E."/>
            <person name="Pedrosa F."/>
            <person name="Chen W.-M."/>
            <person name="Poole P.S."/>
            <person name="Dixon R.A."/>
            <person name="James E.K."/>
        </authorList>
    </citation>
    <scope>NUCLEOTIDE SEQUENCE [LARGE SCALE GENOMIC DNA]</scope>
    <source>
        <strain evidence="4 5">22Lin</strain>
    </source>
</reference>
<dbReference type="SUPFAM" id="SSF52172">
    <property type="entry name" value="CheY-like"/>
    <property type="match status" value="1"/>
</dbReference>
<evidence type="ECO:0000313" key="4">
    <source>
        <dbReference type="EMBL" id="NMG76890.1"/>
    </source>
</evidence>
<protein>
    <submittedName>
        <fullName evidence="4">Response regulator</fullName>
    </submittedName>
</protein>
<dbReference type="PROSITE" id="PS50110">
    <property type="entry name" value="RESPONSE_REGULATORY"/>
    <property type="match status" value="1"/>
</dbReference>
<dbReference type="SMART" id="SM00448">
    <property type="entry name" value="REC"/>
    <property type="match status" value="1"/>
</dbReference>
<name>A0ABX1QFY2_9RHOO</name>
<sequence>MAARILIAEDHPASMELMRYLLEANGYSTLTAGNGEVAVAVARRDRPDLIVCDLQMPNLNGYEVLEALKLDANLQCVPVIAVTAFSMMGDREKVLTAGFDGYFSKPIEPETFITQMELFLPPALRGRRPEGE</sequence>
<comment type="caution">
    <text evidence="4">The sequence shown here is derived from an EMBL/GenBank/DDBJ whole genome shotgun (WGS) entry which is preliminary data.</text>
</comment>
<proteinExistence type="predicted"/>
<dbReference type="Proteomes" id="UP000648984">
    <property type="component" value="Unassembled WGS sequence"/>
</dbReference>
<dbReference type="InterPro" id="IPR011006">
    <property type="entry name" value="CheY-like_superfamily"/>
</dbReference>
<dbReference type="Pfam" id="PF00072">
    <property type="entry name" value="Response_reg"/>
    <property type="match status" value="1"/>
</dbReference>
<feature type="domain" description="Response regulatory" evidence="3">
    <location>
        <begin position="4"/>
        <end position="120"/>
    </location>
</feature>
<keyword evidence="5" id="KW-1185">Reference proteome</keyword>
<dbReference type="InterPro" id="IPR001789">
    <property type="entry name" value="Sig_transdc_resp-reg_receiver"/>
</dbReference>
<evidence type="ECO:0000256" key="1">
    <source>
        <dbReference type="ARBA" id="ARBA00022553"/>
    </source>
</evidence>
<keyword evidence="1 2" id="KW-0597">Phosphoprotein</keyword>
<dbReference type="Gene3D" id="3.40.50.2300">
    <property type="match status" value="1"/>
</dbReference>
<accession>A0ABX1QFY2</accession>
<evidence type="ECO:0000313" key="5">
    <source>
        <dbReference type="Proteomes" id="UP000648984"/>
    </source>
</evidence>
<feature type="modified residue" description="4-aspartylphosphate" evidence="2">
    <location>
        <position position="53"/>
    </location>
</feature>
<organism evidence="4 5">
    <name type="scientific">Aromatoleum diolicum</name>
    <dbReference type="NCBI Taxonomy" id="75796"/>
    <lineage>
        <taxon>Bacteria</taxon>
        <taxon>Pseudomonadati</taxon>
        <taxon>Pseudomonadota</taxon>
        <taxon>Betaproteobacteria</taxon>
        <taxon>Rhodocyclales</taxon>
        <taxon>Rhodocyclaceae</taxon>
        <taxon>Aromatoleum</taxon>
    </lineage>
</organism>
<dbReference type="PANTHER" id="PTHR44591">
    <property type="entry name" value="STRESS RESPONSE REGULATOR PROTEIN 1"/>
    <property type="match status" value="1"/>
</dbReference>
<gene>
    <name evidence="4" type="ORF">GPA25_19225</name>
</gene>
<dbReference type="PANTHER" id="PTHR44591:SF3">
    <property type="entry name" value="RESPONSE REGULATORY DOMAIN-CONTAINING PROTEIN"/>
    <property type="match status" value="1"/>
</dbReference>
<dbReference type="EMBL" id="WTVQ01000043">
    <property type="protein sequence ID" value="NMG76890.1"/>
    <property type="molecule type" value="Genomic_DNA"/>
</dbReference>
<dbReference type="RefSeq" id="WP_169262025.1">
    <property type="nucleotide sequence ID" value="NZ_WTVQ01000043.1"/>
</dbReference>